<feature type="non-terminal residue" evidence="1">
    <location>
        <position position="1"/>
    </location>
</feature>
<dbReference type="EMBL" id="LAZR01044371">
    <property type="protein sequence ID" value="KKL04822.1"/>
    <property type="molecule type" value="Genomic_DNA"/>
</dbReference>
<sequence>TGNIAVADGSGQQTFEMRINFGTDTKSSIQPSGTQDVEELSLSLNAIAQQVLINAQDITNIIQSITDLENRTRVPYWHIYQTAILPVES</sequence>
<protein>
    <submittedName>
        <fullName evidence="1">Uncharacterized protein</fullName>
    </submittedName>
</protein>
<accession>A0A0F9AT74</accession>
<organism evidence="1">
    <name type="scientific">marine sediment metagenome</name>
    <dbReference type="NCBI Taxonomy" id="412755"/>
    <lineage>
        <taxon>unclassified sequences</taxon>
        <taxon>metagenomes</taxon>
        <taxon>ecological metagenomes</taxon>
    </lineage>
</organism>
<dbReference type="AlphaFoldDB" id="A0A0F9AT74"/>
<gene>
    <name evidence="1" type="ORF">LCGC14_2612230</name>
</gene>
<proteinExistence type="predicted"/>
<reference evidence="1" key="1">
    <citation type="journal article" date="2015" name="Nature">
        <title>Complex archaea that bridge the gap between prokaryotes and eukaryotes.</title>
        <authorList>
            <person name="Spang A."/>
            <person name="Saw J.H."/>
            <person name="Jorgensen S.L."/>
            <person name="Zaremba-Niedzwiedzka K."/>
            <person name="Martijn J."/>
            <person name="Lind A.E."/>
            <person name="van Eijk R."/>
            <person name="Schleper C."/>
            <person name="Guy L."/>
            <person name="Ettema T.J."/>
        </authorList>
    </citation>
    <scope>NUCLEOTIDE SEQUENCE</scope>
</reference>
<evidence type="ECO:0000313" key="1">
    <source>
        <dbReference type="EMBL" id="KKL04822.1"/>
    </source>
</evidence>
<comment type="caution">
    <text evidence="1">The sequence shown here is derived from an EMBL/GenBank/DDBJ whole genome shotgun (WGS) entry which is preliminary data.</text>
</comment>
<name>A0A0F9AT74_9ZZZZ</name>